<protein>
    <submittedName>
        <fullName evidence="1">Uncharacterized protein</fullName>
    </submittedName>
</protein>
<reference evidence="1" key="1">
    <citation type="journal article" date="2015" name="Proc. Natl. Acad. Sci. U.S.A.">
        <title>Networks of energetic and metabolic interactions define dynamics in microbial communities.</title>
        <authorList>
            <person name="Embree M."/>
            <person name="Liu J.K."/>
            <person name="Al-Bassam M.M."/>
            <person name="Zengler K."/>
        </authorList>
    </citation>
    <scope>NUCLEOTIDE SEQUENCE</scope>
</reference>
<gene>
    <name evidence="1" type="ORF">ASZ90_018585</name>
</gene>
<proteinExistence type="predicted"/>
<accession>A0A0W8E5W4</accession>
<name>A0A0W8E5W4_9ZZZZ</name>
<dbReference type="AlphaFoldDB" id="A0A0W8E5W4"/>
<evidence type="ECO:0000313" key="1">
    <source>
        <dbReference type="EMBL" id="KUG03996.1"/>
    </source>
</evidence>
<sequence length="188" mass="21770">MAKLLEKMSNYTYKVVDNETKTIPCPRNMNDVYSIGTNLQYYIGDIYLHLAELSQRDLKPQYKKMAIVELEIKQQIQEVNNARLNELLGYFYNNGGAVIEPPLTYMQSKEIQPFFTRIIDTFTSRVEDSFVLAADGSISPGRLESMINYDIIEMYTNLSKLFPVDEISKAFRQLIVIRKRNVSRGRSC</sequence>
<dbReference type="EMBL" id="LNQE01001862">
    <property type="protein sequence ID" value="KUG03996.1"/>
    <property type="molecule type" value="Genomic_DNA"/>
</dbReference>
<organism evidence="1">
    <name type="scientific">hydrocarbon metagenome</name>
    <dbReference type="NCBI Taxonomy" id="938273"/>
    <lineage>
        <taxon>unclassified sequences</taxon>
        <taxon>metagenomes</taxon>
        <taxon>ecological metagenomes</taxon>
    </lineage>
</organism>
<comment type="caution">
    <text evidence="1">The sequence shown here is derived from an EMBL/GenBank/DDBJ whole genome shotgun (WGS) entry which is preliminary data.</text>
</comment>